<dbReference type="Pfam" id="PF13173">
    <property type="entry name" value="AAA_14"/>
    <property type="match status" value="1"/>
</dbReference>
<evidence type="ECO:0000259" key="2">
    <source>
        <dbReference type="Pfam" id="PF13635"/>
    </source>
</evidence>
<evidence type="ECO:0000313" key="3">
    <source>
        <dbReference type="EMBL" id="ADD67397.1"/>
    </source>
</evidence>
<dbReference type="STRING" id="522772.Dacet_0601"/>
<dbReference type="InterPro" id="IPR027417">
    <property type="entry name" value="P-loop_NTPase"/>
</dbReference>
<gene>
    <name evidence="3" type="ordered locus">Dacet_0601</name>
</gene>
<dbReference type="RefSeq" id="WP_013009941.1">
    <property type="nucleotide sequence ID" value="NC_013943.1"/>
</dbReference>
<reference evidence="3 4" key="1">
    <citation type="journal article" date="2010" name="Stand. Genomic Sci.">
        <title>Complete genome sequence of Denitrovibrio acetiphilus type strain (N2460).</title>
        <authorList>
            <person name="Kiss H."/>
            <person name="Lang E."/>
            <person name="Lapidus A."/>
            <person name="Copeland A."/>
            <person name="Nolan M."/>
            <person name="Glavina Del Rio T."/>
            <person name="Chen F."/>
            <person name="Lucas S."/>
            <person name="Tice H."/>
            <person name="Cheng J.F."/>
            <person name="Han C."/>
            <person name="Goodwin L."/>
            <person name="Pitluck S."/>
            <person name="Liolios K."/>
            <person name="Pati A."/>
            <person name="Ivanova N."/>
            <person name="Mavromatis K."/>
            <person name="Chen A."/>
            <person name="Palaniappan K."/>
            <person name="Land M."/>
            <person name="Hauser L."/>
            <person name="Chang Y.J."/>
            <person name="Jeffries C.D."/>
            <person name="Detter J.C."/>
            <person name="Brettin T."/>
            <person name="Spring S."/>
            <person name="Rohde M."/>
            <person name="Goker M."/>
            <person name="Woyke T."/>
            <person name="Bristow J."/>
            <person name="Eisen J.A."/>
            <person name="Markowitz V."/>
            <person name="Hugenholtz P."/>
            <person name="Kyrpides N.C."/>
            <person name="Klenk H.P."/>
        </authorList>
    </citation>
    <scope>NUCLEOTIDE SEQUENCE [LARGE SCALE GENOMIC DNA]</scope>
    <source>
        <strain evidence="4">DSM 12809 / NBRC 114555 / N2460</strain>
    </source>
</reference>
<organism evidence="3 4">
    <name type="scientific">Denitrovibrio acetiphilus (strain DSM 12809 / NBRC 114555 / N2460)</name>
    <dbReference type="NCBI Taxonomy" id="522772"/>
    <lineage>
        <taxon>Bacteria</taxon>
        <taxon>Pseudomonadati</taxon>
        <taxon>Deferribacterota</taxon>
        <taxon>Deferribacteres</taxon>
        <taxon>Deferribacterales</taxon>
        <taxon>Geovibrionaceae</taxon>
        <taxon>Denitrovibrio</taxon>
    </lineage>
</organism>
<dbReference type="PANTHER" id="PTHR33295">
    <property type="entry name" value="ATPASE"/>
    <property type="match status" value="1"/>
</dbReference>
<dbReference type="InParanoid" id="D4H4K3"/>
<dbReference type="InterPro" id="IPR025420">
    <property type="entry name" value="DUF4143"/>
</dbReference>
<accession>D4H4K3</accession>
<proteinExistence type="predicted"/>
<sequence length="429" mass="50648">MRETFKTLITDFQERKLNGIVPREYNIPVDSDKIISLIGVRRCGKTYILFDIINKLRETIQPENIIYINFEDDRLFPIVSKDLDALLEGYYEMYPAKRDELVYVFLDEVQNIPEWERYVRRIYDTLNVRIFVTGSSSKLLSKEIATSLRGRTLTYEIFPYSFADFLKAKDIKVNVNSSSSVSHIKHALNEFLTDGSFPETLSQTPDIKRRILRDYLDLIVYKDIVERYGVKNNSLLKHIIKYSFCNIGTLVSLNKLYNEFKSQGYKVGKDTVFDYYSYLEDAYAVFSTPIFRNNIREENRNPRKIYAVDNGFKGVYDAFVTNDYSKLYENAVFLHLRRQTPEVYYYSGKQEVDFYCRIDGRQLLVNVSYRIDSHSTREREINGLVEAMEYFKMKEAYLITEDREETIATGDNNIFVLPLWKWLLQYANN</sequence>
<feature type="domain" description="AAA" evidence="1">
    <location>
        <begin position="32"/>
        <end position="166"/>
    </location>
</feature>
<dbReference type="InterPro" id="IPR041682">
    <property type="entry name" value="AAA_14"/>
</dbReference>
<evidence type="ECO:0000259" key="1">
    <source>
        <dbReference type="Pfam" id="PF13173"/>
    </source>
</evidence>
<keyword evidence="4" id="KW-1185">Reference proteome</keyword>
<protein>
    <submittedName>
        <fullName evidence="3">ATPase</fullName>
    </submittedName>
</protein>
<dbReference type="EMBL" id="CP001968">
    <property type="protein sequence ID" value="ADD67397.1"/>
    <property type="molecule type" value="Genomic_DNA"/>
</dbReference>
<dbReference type="HOGENOM" id="CLU_041527_0_0_0"/>
<evidence type="ECO:0000313" key="4">
    <source>
        <dbReference type="Proteomes" id="UP000002012"/>
    </source>
</evidence>
<feature type="domain" description="DUF4143" evidence="2">
    <location>
        <begin position="222"/>
        <end position="367"/>
    </location>
</feature>
<dbReference type="AlphaFoldDB" id="D4H4K3"/>
<name>D4H4K3_DENA2</name>
<dbReference type="PANTHER" id="PTHR33295:SF8">
    <property type="entry name" value="AAA+ ATPASE DOMAIN-CONTAINING PROTEIN"/>
    <property type="match status" value="1"/>
</dbReference>
<dbReference type="OrthoDB" id="9801684at2"/>
<dbReference type="KEGG" id="dap:Dacet_0601"/>
<dbReference type="eggNOG" id="COG1373">
    <property type="taxonomic scope" value="Bacteria"/>
</dbReference>
<dbReference type="SUPFAM" id="SSF52540">
    <property type="entry name" value="P-loop containing nucleoside triphosphate hydrolases"/>
    <property type="match status" value="1"/>
</dbReference>
<dbReference type="PaxDb" id="522772-Dacet_0601"/>
<dbReference type="Pfam" id="PF13635">
    <property type="entry name" value="DUF4143"/>
    <property type="match status" value="1"/>
</dbReference>
<dbReference type="Proteomes" id="UP000002012">
    <property type="component" value="Chromosome"/>
</dbReference>